<name>A0A437MJ81_9PROT</name>
<evidence type="ECO:0000313" key="2">
    <source>
        <dbReference type="Proteomes" id="UP000282957"/>
    </source>
</evidence>
<accession>A0A437MJ81</accession>
<evidence type="ECO:0000313" key="1">
    <source>
        <dbReference type="EMBL" id="RVT97683.1"/>
    </source>
</evidence>
<organism evidence="1 2">
    <name type="scientific">Rhodovarius crocodyli</name>
    <dbReference type="NCBI Taxonomy" id="1979269"/>
    <lineage>
        <taxon>Bacteria</taxon>
        <taxon>Pseudomonadati</taxon>
        <taxon>Pseudomonadota</taxon>
        <taxon>Alphaproteobacteria</taxon>
        <taxon>Acetobacterales</taxon>
        <taxon>Roseomonadaceae</taxon>
        <taxon>Rhodovarius</taxon>
    </lineage>
</organism>
<dbReference type="Pfam" id="PF20001">
    <property type="entry name" value="DUF6428"/>
    <property type="match status" value="1"/>
</dbReference>
<reference evidence="1 2" key="1">
    <citation type="submission" date="2019-01" db="EMBL/GenBank/DDBJ databases">
        <authorList>
            <person name="Chen W.-M."/>
        </authorList>
    </citation>
    <scope>NUCLEOTIDE SEQUENCE [LARGE SCALE GENOMIC DNA]</scope>
    <source>
        <strain evidence="1 2">CCP-6</strain>
    </source>
</reference>
<dbReference type="AlphaFoldDB" id="A0A437MJ81"/>
<comment type="caution">
    <text evidence="1">The sequence shown here is derived from an EMBL/GenBank/DDBJ whole genome shotgun (WGS) entry which is preliminary data.</text>
</comment>
<gene>
    <name evidence="1" type="ORF">EOD42_07670</name>
</gene>
<dbReference type="RefSeq" id="WP_127786912.1">
    <property type="nucleotide sequence ID" value="NZ_SACL01000002.1"/>
</dbReference>
<sequence>MNVPALPIAIAFPADPSLSDLLSALALHGDRALVVTYADRTIRPGFHVTEVKAGSFVTLDCGGNPDSWHETVLQLEDLPANDTTPDYMPVSKFLAILARVGEKVALDREARVTFELGRPGEAMQVMEPEALAIEPGRVVLRLTPRAAICKPRHRGEQAARERAAATACCAPRSGCCG</sequence>
<dbReference type="OrthoDB" id="66316at2"/>
<dbReference type="EMBL" id="SACL01000002">
    <property type="protein sequence ID" value="RVT97683.1"/>
    <property type="molecule type" value="Genomic_DNA"/>
</dbReference>
<dbReference type="Proteomes" id="UP000282957">
    <property type="component" value="Unassembled WGS sequence"/>
</dbReference>
<proteinExistence type="predicted"/>
<keyword evidence="2" id="KW-1185">Reference proteome</keyword>
<dbReference type="InterPro" id="IPR045534">
    <property type="entry name" value="DUF6428"/>
</dbReference>
<protein>
    <submittedName>
        <fullName evidence="1">Uncharacterized protein</fullName>
    </submittedName>
</protein>